<dbReference type="HOGENOM" id="CLU_063199_1_1_9"/>
<dbReference type="eggNOG" id="COG1284">
    <property type="taxonomic scope" value="Bacteria"/>
</dbReference>
<keyword evidence="3 6" id="KW-0812">Transmembrane</keyword>
<dbReference type="InterPro" id="IPR015867">
    <property type="entry name" value="N-reg_PII/ATP_PRibTrfase_C"/>
</dbReference>
<comment type="subcellular location">
    <subcellularLocation>
        <location evidence="1">Cell membrane</location>
        <topology evidence="1">Multi-pass membrane protein</topology>
    </subcellularLocation>
</comment>
<sequence length="286" mass="30643">MKTKLKLSKKQLFIDYLGITMGSILTALGLTLFLIPNKIAAGGVSGLATVIYYLFDLPVGITMLLINIPLFITGIKVLGASFGARTVYGIITLSIFTDLFQPLVPALTNNLLLSAIYGGVLGGLGLGLVFRFKGTTGGTDMVARLINHYTGMSMGQGLLLADGFVVALAGIFFNVEVALYATLTIFINSKTIDLVQEGLDISKVALIISRHSLKIKDEVLSSLERGVTGLKGYGGYTGEDKDVLLCIISRSEVTKLKRLVYNIDPEAFVIITNAHEVLGEGFKEAD</sequence>
<dbReference type="PIRSF" id="PIRSF006483">
    <property type="entry name" value="Membrane_protein_YitT"/>
    <property type="match status" value="1"/>
</dbReference>
<evidence type="ECO:0000256" key="5">
    <source>
        <dbReference type="ARBA" id="ARBA00023136"/>
    </source>
</evidence>
<feature type="transmembrane region" description="Helical" evidence="6">
    <location>
        <begin position="110"/>
        <end position="130"/>
    </location>
</feature>
<dbReference type="EMBL" id="CP001098">
    <property type="protein sequence ID" value="ACL70387.1"/>
    <property type="molecule type" value="Genomic_DNA"/>
</dbReference>
<dbReference type="RefSeq" id="WP_012636570.1">
    <property type="nucleotide sequence ID" value="NC_011899.1"/>
</dbReference>
<keyword evidence="4 6" id="KW-1133">Transmembrane helix</keyword>
<feature type="transmembrane region" description="Helical" evidence="6">
    <location>
        <begin position="12"/>
        <end position="35"/>
    </location>
</feature>
<organism evidence="8 9">
    <name type="scientific">Halothermothrix orenii (strain H 168 / OCM 544 / DSM 9562)</name>
    <dbReference type="NCBI Taxonomy" id="373903"/>
    <lineage>
        <taxon>Bacteria</taxon>
        <taxon>Bacillati</taxon>
        <taxon>Bacillota</taxon>
        <taxon>Clostridia</taxon>
        <taxon>Halanaerobiales</taxon>
        <taxon>Halothermotrichaceae</taxon>
        <taxon>Halothermothrix</taxon>
    </lineage>
</organism>
<reference evidence="8 9" key="1">
    <citation type="journal article" date="2009" name="PLoS ONE">
        <title>Genome analysis of the anaerobic thermohalophilic bacterium Halothermothrix orenii.</title>
        <authorList>
            <person name="Mavromatis K."/>
            <person name="Ivanova N."/>
            <person name="Anderson I."/>
            <person name="Lykidis A."/>
            <person name="Hooper S.D."/>
            <person name="Sun H."/>
            <person name="Kunin V."/>
            <person name="Lapidus A."/>
            <person name="Hugenholtz P."/>
            <person name="Patel B."/>
            <person name="Kyrpides N.C."/>
        </authorList>
    </citation>
    <scope>NUCLEOTIDE SEQUENCE [LARGE SCALE GENOMIC DNA]</scope>
    <source>
        <strain evidence="9">H 168 / OCM 544 / DSM 9562</strain>
    </source>
</reference>
<keyword evidence="9" id="KW-1185">Reference proteome</keyword>
<dbReference type="PANTHER" id="PTHR33545:SF9">
    <property type="entry name" value="UPF0750 MEMBRANE PROTEIN YITE"/>
    <property type="match status" value="1"/>
</dbReference>
<dbReference type="InterPro" id="IPR003740">
    <property type="entry name" value="YitT"/>
</dbReference>
<dbReference type="PANTHER" id="PTHR33545">
    <property type="entry name" value="UPF0750 MEMBRANE PROTEIN YITT-RELATED"/>
    <property type="match status" value="1"/>
</dbReference>
<dbReference type="Proteomes" id="UP000000719">
    <property type="component" value="Chromosome"/>
</dbReference>
<dbReference type="STRING" id="373903.Hore_16380"/>
<keyword evidence="5 6" id="KW-0472">Membrane</keyword>
<name>B8CYL8_HALOH</name>
<dbReference type="InterPro" id="IPR051461">
    <property type="entry name" value="UPF0750_membrane"/>
</dbReference>
<dbReference type="CDD" id="cd16380">
    <property type="entry name" value="YitT_C"/>
    <property type="match status" value="1"/>
</dbReference>
<dbReference type="InterPro" id="IPR019264">
    <property type="entry name" value="DUF2179"/>
</dbReference>
<feature type="transmembrane region" description="Helical" evidence="6">
    <location>
        <begin position="151"/>
        <end position="173"/>
    </location>
</feature>
<evidence type="ECO:0000256" key="6">
    <source>
        <dbReference type="SAM" id="Phobius"/>
    </source>
</evidence>
<dbReference type="GO" id="GO:0005886">
    <property type="term" value="C:plasma membrane"/>
    <property type="evidence" value="ECO:0007669"/>
    <property type="project" value="UniProtKB-SubCell"/>
</dbReference>
<dbReference type="Pfam" id="PF02588">
    <property type="entry name" value="YitT_membrane"/>
    <property type="match status" value="1"/>
</dbReference>
<evidence type="ECO:0000313" key="9">
    <source>
        <dbReference type="Proteomes" id="UP000000719"/>
    </source>
</evidence>
<keyword evidence="2" id="KW-1003">Cell membrane</keyword>
<evidence type="ECO:0000313" key="8">
    <source>
        <dbReference type="EMBL" id="ACL70387.1"/>
    </source>
</evidence>
<dbReference type="KEGG" id="hor:Hore_16380"/>
<evidence type="ECO:0000259" key="7">
    <source>
        <dbReference type="Pfam" id="PF10035"/>
    </source>
</evidence>
<feature type="domain" description="DUF2179" evidence="7">
    <location>
        <begin position="225"/>
        <end position="279"/>
    </location>
</feature>
<proteinExistence type="predicted"/>
<evidence type="ECO:0000256" key="1">
    <source>
        <dbReference type="ARBA" id="ARBA00004651"/>
    </source>
</evidence>
<evidence type="ECO:0000256" key="3">
    <source>
        <dbReference type="ARBA" id="ARBA00022692"/>
    </source>
</evidence>
<protein>
    <submittedName>
        <fullName evidence="8">Uncharacterized conserved protein</fullName>
    </submittedName>
</protein>
<dbReference type="AlphaFoldDB" id="B8CYL8"/>
<gene>
    <name evidence="8" type="ordered locus">Hore_16380</name>
</gene>
<evidence type="ECO:0000256" key="2">
    <source>
        <dbReference type="ARBA" id="ARBA00022475"/>
    </source>
</evidence>
<dbReference type="Pfam" id="PF10035">
    <property type="entry name" value="DUF2179"/>
    <property type="match status" value="1"/>
</dbReference>
<evidence type="ECO:0000256" key="4">
    <source>
        <dbReference type="ARBA" id="ARBA00022989"/>
    </source>
</evidence>
<dbReference type="Gene3D" id="3.30.70.120">
    <property type="match status" value="1"/>
</dbReference>
<accession>B8CYL8</accession>
<feature type="transmembrane region" description="Helical" evidence="6">
    <location>
        <begin position="50"/>
        <end position="75"/>
    </location>
</feature>